<evidence type="ECO:0000256" key="3">
    <source>
        <dbReference type="ARBA" id="ARBA00022692"/>
    </source>
</evidence>
<evidence type="ECO:0000256" key="8">
    <source>
        <dbReference type="ARBA" id="ARBA00023214"/>
    </source>
</evidence>
<evidence type="ECO:0000313" key="14">
    <source>
        <dbReference type="Proteomes" id="UP000217076"/>
    </source>
</evidence>
<feature type="transmembrane region" description="Helical" evidence="11">
    <location>
        <begin position="284"/>
        <end position="302"/>
    </location>
</feature>
<keyword evidence="5" id="KW-0406">Ion transport</keyword>
<evidence type="ECO:0000256" key="10">
    <source>
        <dbReference type="PROSITE-ProRule" id="PRU00703"/>
    </source>
</evidence>
<dbReference type="SUPFAM" id="SSF54631">
    <property type="entry name" value="CBS-domain pair"/>
    <property type="match status" value="1"/>
</dbReference>
<evidence type="ECO:0000256" key="2">
    <source>
        <dbReference type="ARBA" id="ARBA00022448"/>
    </source>
</evidence>
<comment type="subcellular location">
    <subcellularLocation>
        <location evidence="1">Membrane</location>
        <topology evidence="1">Multi-pass membrane protein</topology>
    </subcellularLocation>
</comment>
<dbReference type="InterPro" id="IPR050368">
    <property type="entry name" value="ClC-type_chloride_channel"/>
</dbReference>
<evidence type="ECO:0000256" key="11">
    <source>
        <dbReference type="SAM" id="Phobius"/>
    </source>
</evidence>
<dbReference type="SUPFAM" id="SSF81340">
    <property type="entry name" value="Clc chloride channel"/>
    <property type="match status" value="1"/>
</dbReference>
<dbReference type="AlphaFoldDB" id="A0A1G8B7U0"/>
<evidence type="ECO:0000256" key="7">
    <source>
        <dbReference type="ARBA" id="ARBA00023173"/>
    </source>
</evidence>
<evidence type="ECO:0000313" key="13">
    <source>
        <dbReference type="EMBL" id="SDH28690.1"/>
    </source>
</evidence>
<feature type="transmembrane region" description="Helical" evidence="11">
    <location>
        <begin position="145"/>
        <end position="163"/>
    </location>
</feature>
<feature type="transmembrane region" description="Helical" evidence="11">
    <location>
        <begin position="343"/>
        <end position="362"/>
    </location>
</feature>
<dbReference type="InterPro" id="IPR014743">
    <property type="entry name" value="Cl-channel_core"/>
</dbReference>
<dbReference type="PRINTS" id="PR00762">
    <property type="entry name" value="CLCHANNEL"/>
</dbReference>
<organism evidence="13 14">
    <name type="scientific">Roseospirillum parvum</name>
    <dbReference type="NCBI Taxonomy" id="83401"/>
    <lineage>
        <taxon>Bacteria</taxon>
        <taxon>Pseudomonadati</taxon>
        <taxon>Pseudomonadota</taxon>
        <taxon>Alphaproteobacteria</taxon>
        <taxon>Rhodospirillales</taxon>
        <taxon>Rhodospirillaceae</taxon>
        <taxon>Roseospirillum</taxon>
    </lineage>
</organism>
<dbReference type="SMART" id="SM00116">
    <property type="entry name" value="CBS"/>
    <property type="match status" value="2"/>
</dbReference>
<evidence type="ECO:0000256" key="5">
    <source>
        <dbReference type="ARBA" id="ARBA00023065"/>
    </source>
</evidence>
<dbReference type="PROSITE" id="PS51371">
    <property type="entry name" value="CBS"/>
    <property type="match status" value="1"/>
</dbReference>
<name>A0A1G8B7U0_9PROT</name>
<dbReference type="InterPro" id="IPR000644">
    <property type="entry name" value="CBS_dom"/>
</dbReference>
<dbReference type="Gene3D" id="1.10.3080.10">
    <property type="entry name" value="Clc chloride channel"/>
    <property type="match status" value="1"/>
</dbReference>
<dbReference type="OrthoDB" id="9767361at2"/>
<dbReference type="InterPro" id="IPR046342">
    <property type="entry name" value="CBS_dom_sf"/>
</dbReference>
<accession>A0A1G8B7U0</accession>
<evidence type="ECO:0000259" key="12">
    <source>
        <dbReference type="PROSITE" id="PS51371"/>
    </source>
</evidence>
<keyword evidence="14" id="KW-1185">Reference proteome</keyword>
<feature type="transmembrane region" description="Helical" evidence="11">
    <location>
        <begin position="412"/>
        <end position="433"/>
    </location>
</feature>
<feature type="transmembrane region" description="Helical" evidence="11">
    <location>
        <begin position="79"/>
        <end position="97"/>
    </location>
</feature>
<evidence type="ECO:0000256" key="6">
    <source>
        <dbReference type="ARBA" id="ARBA00023136"/>
    </source>
</evidence>
<feature type="transmembrane region" description="Helical" evidence="11">
    <location>
        <begin position="382"/>
        <end position="406"/>
    </location>
</feature>
<keyword evidence="2" id="KW-0813">Transport</keyword>
<feature type="domain" description="CBS" evidence="12">
    <location>
        <begin position="533"/>
        <end position="592"/>
    </location>
</feature>
<dbReference type="STRING" id="83401.SAMN05421742_105237"/>
<feature type="transmembrane region" description="Helical" evidence="11">
    <location>
        <begin position="245"/>
        <end position="264"/>
    </location>
</feature>
<dbReference type="InterPro" id="IPR001807">
    <property type="entry name" value="ClC"/>
</dbReference>
<evidence type="ECO:0000256" key="9">
    <source>
        <dbReference type="ARBA" id="ARBA00023303"/>
    </source>
</evidence>
<feature type="transmembrane region" description="Helical" evidence="11">
    <location>
        <begin position="118"/>
        <end position="139"/>
    </location>
</feature>
<gene>
    <name evidence="13" type="ORF">SAMN05421742_105237</name>
</gene>
<sequence length="606" mass="62447">MPPLLPFLRSRLAGGPGRRSGNPQVLLGVIAMLVGLAVGGAIVGFLEAISRIQEILYGGGAGLVVAFAGELPWWQVMLIPTGGGLIVGLLLTFVMPGRRRQGIPEVIEATATRDGRLPWGRGLVAALGAVLSLGSGASVGREGPAVHLGATLAATLGGWLGFARSMRRTLLGCGAAAAVAASFNAPIAGALFAHEVVVGHYAVRAFVPVVISSVAATAVSRSWFGNFPAFVLPEMRLVSFWEMPAFAVLGLLGGLAAVLMMRAIEGGERLAAATRLPPWARPALGGLLLGALAIPFPEVLGVGYEVTDAALQGALPLALIAALAAAKLLATGISLGFGFMGGVFSPSLSIGALLGGTFGLLLSRLGDSLNGLAISPLDSAAYAVVGMGAVAAAVLGAPISTTLIVFEMTANYGLTLGVMVAVVLAAGLSTHLYGHPSFFHGQLQRRGLDLAGGPELHLLEALTVGPLVRADTPTVGPGTPLPEVRRQLLAAPHGLVLAIDDDNRLLGPISAQELSAASFDPNLDPLVVAADLIHPSPPMLTPEDTLDQALRVMSGEGLEHLPVVEDRTSRRLLGTVRETDLLLYYNRELFDHRAAEHPSAGKRPFS</sequence>
<dbReference type="Pfam" id="PF00654">
    <property type="entry name" value="Voltage_CLC"/>
    <property type="match status" value="1"/>
</dbReference>
<protein>
    <submittedName>
        <fullName evidence="13">Chloride channel protein, CIC family</fullName>
    </submittedName>
</protein>
<dbReference type="GO" id="GO:0034707">
    <property type="term" value="C:chloride channel complex"/>
    <property type="evidence" value="ECO:0007669"/>
    <property type="project" value="UniProtKB-KW"/>
</dbReference>
<keyword evidence="7" id="KW-0869">Chloride channel</keyword>
<feature type="transmembrane region" description="Helical" evidence="11">
    <location>
        <begin position="25"/>
        <end position="46"/>
    </location>
</feature>
<reference evidence="14" key="1">
    <citation type="submission" date="2016-10" db="EMBL/GenBank/DDBJ databases">
        <authorList>
            <person name="Varghese N."/>
            <person name="Submissions S."/>
        </authorList>
    </citation>
    <scope>NUCLEOTIDE SEQUENCE [LARGE SCALE GENOMIC DNA]</scope>
    <source>
        <strain evidence="14">930I</strain>
    </source>
</reference>
<dbReference type="CDD" id="cd00400">
    <property type="entry name" value="Voltage_gated_ClC"/>
    <property type="match status" value="1"/>
</dbReference>
<dbReference type="RefSeq" id="WP_092618968.1">
    <property type="nucleotide sequence ID" value="NZ_FNCV01000005.1"/>
</dbReference>
<dbReference type="Gene3D" id="3.10.580.10">
    <property type="entry name" value="CBS-domain"/>
    <property type="match status" value="1"/>
</dbReference>
<proteinExistence type="predicted"/>
<dbReference type="CDD" id="cd02205">
    <property type="entry name" value="CBS_pair_SF"/>
    <property type="match status" value="1"/>
</dbReference>
<evidence type="ECO:0000256" key="1">
    <source>
        <dbReference type="ARBA" id="ARBA00004141"/>
    </source>
</evidence>
<keyword evidence="8" id="KW-0868">Chloride</keyword>
<evidence type="ECO:0000256" key="4">
    <source>
        <dbReference type="ARBA" id="ARBA00022989"/>
    </source>
</evidence>
<keyword evidence="6 11" id="KW-0472">Membrane</keyword>
<keyword evidence="3 11" id="KW-0812">Transmembrane</keyword>
<feature type="transmembrane region" description="Helical" evidence="11">
    <location>
        <begin position="170"/>
        <end position="193"/>
    </location>
</feature>
<feature type="transmembrane region" description="Helical" evidence="11">
    <location>
        <begin position="314"/>
        <end position="337"/>
    </location>
</feature>
<keyword evidence="10" id="KW-0129">CBS domain</keyword>
<keyword evidence="9" id="KW-0407">Ion channel</keyword>
<dbReference type="EMBL" id="FNCV01000005">
    <property type="protein sequence ID" value="SDH28690.1"/>
    <property type="molecule type" value="Genomic_DNA"/>
</dbReference>
<keyword evidence="4 11" id="KW-1133">Transmembrane helix</keyword>
<dbReference type="Proteomes" id="UP000217076">
    <property type="component" value="Unassembled WGS sequence"/>
</dbReference>
<dbReference type="Pfam" id="PF00571">
    <property type="entry name" value="CBS"/>
    <property type="match status" value="1"/>
</dbReference>
<dbReference type="GO" id="GO:0005254">
    <property type="term" value="F:chloride channel activity"/>
    <property type="evidence" value="ECO:0007669"/>
    <property type="project" value="UniProtKB-KW"/>
</dbReference>
<feature type="transmembrane region" description="Helical" evidence="11">
    <location>
        <begin position="55"/>
        <end position="73"/>
    </location>
</feature>
<dbReference type="PANTHER" id="PTHR43427:SF6">
    <property type="entry name" value="CHLORIDE CHANNEL PROTEIN CLC-E"/>
    <property type="match status" value="1"/>
</dbReference>
<dbReference type="PANTHER" id="PTHR43427">
    <property type="entry name" value="CHLORIDE CHANNEL PROTEIN CLC-E"/>
    <property type="match status" value="1"/>
</dbReference>